<dbReference type="SUPFAM" id="SSF55729">
    <property type="entry name" value="Acyl-CoA N-acyltransferases (Nat)"/>
    <property type="match status" value="1"/>
</dbReference>
<dbReference type="Pfam" id="PF00583">
    <property type="entry name" value="Acetyltransf_1"/>
    <property type="match status" value="1"/>
</dbReference>
<proteinExistence type="predicted"/>
<organism evidence="2 3">
    <name type="scientific">Paenibacillus contaminans</name>
    <dbReference type="NCBI Taxonomy" id="450362"/>
    <lineage>
        <taxon>Bacteria</taxon>
        <taxon>Bacillati</taxon>
        <taxon>Bacillota</taxon>
        <taxon>Bacilli</taxon>
        <taxon>Bacillales</taxon>
        <taxon>Paenibacillaceae</taxon>
        <taxon>Paenibacillus</taxon>
    </lineage>
</organism>
<dbReference type="InterPro" id="IPR000182">
    <property type="entry name" value="GNAT_dom"/>
</dbReference>
<accession>A0A329M0X3</accession>
<dbReference type="Proteomes" id="UP000250369">
    <property type="component" value="Unassembled WGS sequence"/>
</dbReference>
<reference evidence="2 3" key="1">
    <citation type="journal article" date="2009" name="Int. J. Syst. Evol. Microbiol.">
        <title>Paenibacillus contaminans sp. nov., isolated from a contaminated laboratory plate.</title>
        <authorList>
            <person name="Chou J.H."/>
            <person name="Lee J.H."/>
            <person name="Lin M.C."/>
            <person name="Chang P.S."/>
            <person name="Arun A.B."/>
            <person name="Young C.C."/>
            <person name="Chen W.M."/>
        </authorList>
    </citation>
    <scope>NUCLEOTIDE SEQUENCE [LARGE SCALE GENOMIC DNA]</scope>
    <source>
        <strain evidence="2 3">CKOBP-6</strain>
    </source>
</reference>
<dbReference type="GO" id="GO:0016747">
    <property type="term" value="F:acyltransferase activity, transferring groups other than amino-acyl groups"/>
    <property type="evidence" value="ECO:0007669"/>
    <property type="project" value="InterPro"/>
</dbReference>
<evidence type="ECO:0000313" key="3">
    <source>
        <dbReference type="Proteomes" id="UP000250369"/>
    </source>
</evidence>
<dbReference type="RefSeq" id="WP_113035206.1">
    <property type="nucleotide sequence ID" value="NZ_QMFB01000028.1"/>
</dbReference>
<dbReference type="PROSITE" id="PS51186">
    <property type="entry name" value="GNAT"/>
    <property type="match status" value="1"/>
</dbReference>
<keyword evidence="3" id="KW-1185">Reference proteome</keyword>
<dbReference type="AlphaFoldDB" id="A0A329M0X3"/>
<evidence type="ECO:0000313" key="2">
    <source>
        <dbReference type="EMBL" id="RAV13815.1"/>
    </source>
</evidence>
<comment type="caution">
    <text evidence="2">The sequence shown here is derived from an EMBL/GenBank/DDBJ whole genome shotgun (WGS) entry which is preliminary data.</text>
</comment>
<protein>
    <submittedName>
        <fullName evidence="2">GNAT family N-acetyltransferase</fullName>
    </submittedName>
</protein>
<dbReference type="Gene3D" id="3.40.630.30">
    <property type="match status" value="1"/>
</dbReference>
<feature type="domain" description="N-acetyltransferase" evidence="1">
    <location>
        <begin position="97"/>
        <end position="249"/>
    </location>
</feature>
<name>A0A329M0X3_9BACL</name>
<dbReference type="EMBL" id="QMFB01000028">
    <property type="protein sequence ID" value="RAV13815.1"/>
    <property type="molecule type" value="Genomic_DNA"/>
</dbReference>
<dbReference type="OrthoDB" id="9794566at2"/>
<gene>
    <name evidence="2" type="ORF">DQG23_32545</name>
</gene>
<sequence>MKVEIKENTMSFYNLEWDTAFFGVTCAKAILHKPLTMEEWIELKAKFKEYQFVSIENRNSEPSNAQLIGKETSAFLADVNIQFIKKIEEVYNVPHKISIHCELEKNDQIMQMADFQFSKFTEDPELEKRGGAQVYRQWLLNSFDKPNKYYVLSKDESNNINGYLLHSYSDNVCVIELIAVSQSATKSGIGAKLFSALEHSAFQRGVKAIKVGTQLRNMGAINFYQKVGCKQAGCHQVYHLWNLDKLSEK</sequence>
<dbReference type="CDD" id="cd04301">
    <property type="entry name" value="NAT_SF"/>
    <property type="match status" value="1"/>
</dbReference>
<dbReference type="InterPro" id="IPR016181">
    <property type="entry name" value="Acyl_CoA_acyltransferase"/>
</dbReference>
<evidence type="ECO:0000259" key="1">
    <source>
        <dbReference type="PROSITE" id="PS51186"/>
    </source>
</evidence>
<keyword evidence="2" id="KW-0808">Transferase</keyword>